<proteinExistence type="predicted"/>
<evidence type="ECO:0000313" key="2">
    <source>
        <dbReference type="EMBL" id="TCL76846.1"/>
    </source>
</evidence>
<dbReference type="EMBL" id="SLUN01000001">
    <property type="protein sequence ID" value="TCL76846.1"/>
    <property type="molecule type" value="Genomic_DNA"/>
</dbReference>
<keyword evidence="3" id="KW-1185">Reference proteome</keyword>
<name>A0A4R1SBC2_HYDET</name>
<accession>A0A4R1SBC2</accession>
<protein>
    <submittedName>
        <fullName evidence="2">Uncharacterized protein</fullName>
    </submittedName>
</protein>
<comment type="caution">
    <text evidence="2">The sequence shown here is derived from an EMBL/GenBank/DDBJ whole genome shotgun (WGS) entry which is preliminary data.</text>
</comment>
<feature type="coiled-coil region" evidence="1">
    <location>
        <begin position="258"/>
        <end position="303"/>
    </location>
</feature>
<gene>
    <name evidence="2" type="ORF">EDC14_1001129</name>
</gene>
<dbReference type="AlphaFoldDB" id="A0A4R1SBC2"/>
<dbReference type="RefSeq" id="WP_132012244.1">
    <property type="nucleotide sequence ID" value="NZ_SLUN01000001.1"/>
</dbReference>
<evidence type="ECO:0000313" key="3">
    <source>
        <dbReference type="Proteomes" id="UP000295008"/>
    </source>
</evidence>
<reference evidence="2 3" key="1">
    <citation type="submission" date="2019-03" db="EMBL/GenBank/DDBJ databases">
        <title>Genomic Encyclopedia of Type Strains, Phase IV (KMG-IV): sequencing the most valuable type-strain genomes for metagenomic binning, comparative biology and taxonomic classification.</title>
        <authorList>
            <person name="Goeker M."/>
        </authorList>
    </citation>
    <scope>NUCLEOTIDE SEQUENCE [LARGE SCALE GENOMIC DNA]</scope>
    <source>
        <strain evidence="2 3">LX-B</strain>
    </source>
</reference>
<keyword evidence="1" id="KW-0175">Coiled coil</keyword>
<organism evidence="2 3">
    <name type="scientific">Hydrogenispora ethanolica</name>
    <dbReference type="NCBI Taxonomy" id="1082276"/>
    <lineage>
        <taxon>Bacteria</taxon>
        <taxon>Bacillati</taxon>
        <taxon>Bacillota</taxon>
        <taxon>Hydrogenispora</taxon>
    </lineage>
</organism>
<dbReference type="Proteomes" id="UP000295008">
    <property type="component" value="Unassembled WGS sequence"/>
</dbReference>
<evidence type="ECO:0000256" key="1">
    <source>
        <dbReference type="SAM" id="Coils"/>
    </source>
</evidence>
<sequence length="344" mass="39599">MSKQALAVAKSATKPVLKVKPRYTDDENQLLFDSWWHPQKRRELSAKLGRAMSALRSQFCRLLKEKGISNQDYYKLMQKEHAVESGSEIRKRNPESKAVDRIILETFCKHQALGNSRTQACLELQQILGGSFTEAALKLRFYRLVKMMGYRDDDLLRMGRQLLGDPAAKAEAADNARPVPAQQLMEERAAPPARGDNSLPAVTNRNGDNFLYAISSLPETVQHHESRLVKLEEQQRHQLDLRGFIEHLLAVERDLKREDKLMEEIQILSDENENLRTLIDKEREKLKKRETELAEVYQLLEKTLSDFMNLESVSKLASLGDFMHRLEITVDQFGNVLKSKRVLM</sequence>